<evidence type="ECO:0000256" key="1">
    <source>
        <dbReference type="SAM" id="Coils"/>
    </source>
</evidence>
<evidence type="ECO:0000313" key="3">
    <source>
        <dbReference type="EMBL" id="GAA0159755.1"/>
    </source>
</evidence>
<sequence length="386" mass="44155">MSIKNPYEVSLANVLPWALEEEKVMTLQATRHTTHPDLLAPAMMIGITSLEEQMATLARMLECLLQKMQQQEDSITHISRKIADQEHRARVDKVALKQEKTPVTSKMGDGTFHASLHNASSLSPGLTGNTVETPIIQVDGMVSAAQLKEFILGTIKSHEDWEAPSYTYVKPYTSRIDQLKMPKGYRPHKLQHFDETGNSKQHIAHFVKTCNNAGTEGDEMVKKFLCSLKGMFDWYTDLEPSAIDSWSQLESEFLNRFFSTKRRWHEPSTPTTPYSKAKYDPRKSKKTSKLEKKEEHAVTSKMTKFTFRTKKDDGGLDLGKKERLILKGMQEKEYPFLDSDIPMMFDNLLKAKLIELPESKRPEEASQSTEPNFCRYQKILGHPIEK</sequence>
<reference evidence="3 4" key="1">
    <citation type="submission" date="2024-01" db="EMBL/GenBank/DDBJ databases">
        <title>The complete chloroplast genome sequence of Lithospermum erythrorhizon: insights into the phylogenetic relationship among Boraginaceae species and the maternal lineages of purple gromwells.</title>
        <authorList>
            <person name="Okada T."/>
            <person name="Watanabe K."/>
        </authorList>
    </citation>
    <scope>NUCLEOTIDE SEQUENCE [LARGE SCALE GENOMIC DNA]</scope>
</reference>
<accession>A0AAV3QAV5</accession>
<evidence type="ECO:0000313" key="4">
    <source>
        <dbReference type="Proteomes" id="UP001454036"/>
    </source>
</evidence>
<feature type="coiled-coil region" evidence="1">
    <location>
        <begin position="47"/>
        <end position="74"/>
    </location>
</feature>
<evidence type="ECO:0000256" key="2">
    <source>
        <dbReference type="SAM" id="MobiDB-lite"/>
    </source>
</evidence>
<dbReference type="EMBL" id="BAABME010003680">
    <property type="protein sequence ID" value="GAA0159755.1"/>
    <property type="molecule type" value="Genomic_DNA"/>
</dbReference>
<dbReference type="Proteomes" id="UP001454036">
    <property type="component" value="Unassembled WGS sequence"/>
</dbReference>
<keyword evidence="4" id="KW-1185">Reference proteome</keyword>
<comment type="caution">
    <text evidence="3">The sequence shown here is derived from an EMBL/GenBank/DDBJ whole genome shotgun (WGS) entry which is preliminary data.</text>
</comment>
<dbReference type="AlphaFoldDB" id="A0AAV3QAV5"/>
<evidence type="ECO:0008006" key="5">
    <source>
        <dbReference type="Google" id="ProtNLM"/>
    </source>
</evidence>
<keyword evidence="1" id="KW-0175">Coiled coil</keyword>
<organism evidence="3 4">
    <name type="scientific">Lithospermum erythrorhizon</name>
    <name type="common">Purple gromwell</name>
    <name type="synonym">Lithospermum officinale var. erythrorhizon</name>
    <dbReference type="NCBI Taxonomy" id="34254"/>
    <lineage>
        <taxon>Eukaryota</taxon>
        <taxon>Viridiplantae</taxon>
        <taxon>Streptophyta</taxon>
        <taxon>Embryophyta</taxon>
        <taxon>Tracheophyta</taxon>
        <taxon>Spermatophyta</taxon>
        <taxon>Magnoliopsida</taxon>
        <taxon>eudicotyledons</taxon>
        <taxon>Gunneridae</taxon>
        <taxon>Pentapetalae</taxon>
        <taxon>asterids</taxon>
        <taxon>lamiids</taxon>
        <taxon>Boraginales</taxon>
        <taxon>Boraginaceae</taxon>
        <taxon>Boraginoideae</taxon>
        <taxon>Lithospermeae</taxon>
        <taxon>Lithospermum</taxon>
    </lineage>
</organism>
<protein>
    <recommendedName>
        <fullName evidence="5">Retrotransposon gag domain-containing protein</fullName>
    </recommendedName>
</protein>
<name>A0AAV3QAV5_LITER</name>
<feature type="compositionally biased region" description="Basic and acidic residues" evidence="2">
    <location>
        <begin position="277"/>
        <end position="295"/>
    </location>
</feature>
<proteinExistence type="predicted"/>
<feature type="region of interest" description="Disordered" evidence="2">
    <location>
        <begin position="264"/>
        <end position="295"/>
    </location>
</feature>
<dbReference type="PANTHER" id="PTHR33437">
    <property type="entry name" value="OS06G0361200 PROTEIN"/>
    <property type="match status" value="1"/>
</dbReference>
<gene>
    <name evidence="3" type="ORF">LIER_16461</name>
</gene>